<dbReference type="Proteomes" id="UP000000557">
    <property type="component" value="Chromosome"/>
</dbReference>
<dbReference type="AlphaFoldDB" id="Q7NJ50"/>
<evidence type="ECO:0000313" key="2">
    <source>
        <dbReference type="EMBL" id="BAC89923.1"/>
    </source>
</evidence>
<keyword evidence="1" id="KW-0732">Signal</keyword>
<organism evidence="2 3">
    <name type="scientific">Gloeobacter violaceus (strain ATCC 29082 / PCC 7421)</name>
    <dbReference type="NCBI Taxonomy" id="251221"/>
    <lineage>
        <taxon>Bacteria</taxon>
        <taxon>Bacillati</taxon>
        <taxon>Cyanobacteriota</taxon>
        <taxon>Cyanophyceae</taxon>
        <taxon>Gloeobacterales</taxon>
        <taxon>Gloeobacteraceae</taxon>
        <taxon>Gloeobacter</taxon>
    </lineage>
</organism>
<dbReference type="EMBL" id="BA000045">
    <property type="protein sequence ID" value="BAC89923.1"/>
    <property type="molecule type" value="Genomic_DNA"/>
</dbReference>
<evidence type="ECO:0000256" key="1">
    <source>
        <dbReference type="SAM" id="SignalP"/>
    </source>
</evidence>
<keyword evidence="3" id="KW-1185">Reference proteome</keyword>
<reference evidence="2 3" key="1">
    <citation type="journal article" date="2003" name="DNA Res.">
        <title>Complete genome structure of Gloeobacter violaceus PCC 7421, a cyanobacterium that lacks thylakoids.</title>
        <authorList>
            <person name="Nakamura Y."/>
            <person name="Kaneko T."/>
            <person name="Sato S."/>
            <person name="Mimuro M."/>
            <person name="Miyashita H."/>
            <person name="Tsuchiya T."/>
            <person name="Sasamoto S."/>
            <person name="Watanabe A."/>
            <person name="Kawashima K."/>
            <person name="Kishida Y."/>
            <person name="Kiyokawa C."/>
            <person name="Kohara M."/>
            <person name="Matsumoto M."/>
            <person name="Matsuno A."/>
            <person name="Nakazaki N."/>
            <person name="Shimpo S."/>
            <person name="Takeuchi C."/>
            <person name="Yamada M."/>
            <person name="Tabata S."/>
        </authorList>
    </citation>
    <scope>NUCLEOTIDE SEQUENCE [LARGE SCALE GENOMIC DNA]</scope>
    <source>
        <strain evidence="3">ATCC 29082 / PCC 7421</strain>
    </source>
</reference>
<sequence length="144" mass="15691">MNKHRLWIPALMLLLAMAATGQTHELKANKQVGALMHIQPDDSPQAGVETIAWFGLVKRGGEPVRLAECECGLSIYKGKAAVGKAIVVPRLREGRVEGEVGSKDRLLADVTFPQAGPYTLVLTGKPKESGRFAPFKFKWVVRAT</sequence>
<accession>Q7NJ50</accession>
<dbReference type="HOGENOM" id="CLU_112440_1_0_3"/>
<dbReference type="eggNOG" id="ENOG503134N">
    <property type="taxonomic scope" value="Bacteria"/>
</dbReference>
<evidence type="ECO:0000313" key="3">
    <source>
        <dbReference type="Proteomes" id="UP000000557"/>
    </source>
</evidence>
<dbReference type="KEGG" id="gvi:glr1982"/>
<reference evidence="2 3" key="2">
    <citation type="journal article" date="2003" name="DNA Res.">
        <title>Complete genome structure of Gloeobacter violaceus PCC 7421, a cyanobacterium that lacks thylakoids (supplement).</title>
        <authorList>
            <person name="Nakamura Y."/>
            <person name="Kaneko T."/>
            <person name="Sato S."/>
            <person name="Mimuro M."/>
            <person name="Miyashita H."/>
            <person name="Tsuchiya T."/>
            <person name="Sasamoto S."/>
            <person name="Watanabe A."/>
            <person name="Kawashima K."/>
            <person name="Kishida Y."/>
            <person name="Kiyokawa C."/>
            <person name="Kohara M."/>
            <person name="Matsumoto M."/>
            <person name="Matsuno A."/>
            <person name="Nakazaki N."/>
            <person name="Shimpo S."/>
            <person name="Takeuchi C."/>
            <person name="Yamada M."/>
            <person name="Tabata S."/>
        </authorList>
    </citation>
    <scope>NUCLEOTIDE SEQUENCE [LARGE SCALE GENOMIC DNA]</scope>
    <source>
        <strain evidence="3">ATCC 29082 / PCC 7421</strain>
    </source>
</reference>
<dbReference type="PhylomeDB" id="Q7NJ50"/>
<feature type="chain" id="PRO_5004290507" evidence="1">
    <location>
        <begin position="22"/>
        <end position="144"/>
    </location>
</feature>
<dbReference type="InParanoid" id="Q7NJ50"/>
<gene>
    <name evidence="2" type="ordered locus">glr1982</name>
</gene>
<proteinExistence type="predicted"/>
<dbReference type="OrthoDB" id="509850at2"/>
<dbReference type="STRING" id="251221.gene:10759474"/>
<dbReference type="EnsemblBacteria" id="BAC89923">
    <property type="protein sequence ID" value="BAC89923"/>
    <property type="gene ID" value="BAC89923"/>
</dbReference>
<feature type="signal peptide" evidence="1">
    <location>
        <begin position="1"/>
        <end position="21"/>
    </location>
</feature>
<protein>
    <submittedName>
        <fullName evidence="2">Glr1982 protein</fullName>
    </submittedName>
</protein>
<name>Q7NJ50_GLOVI</name>